<feature type="domain" description="VWFA" evidence="4">
    <location>
        <begin position="361"/>
        <end position="554"/>
    </location>
</feature>
<dbReference type="InterPro" id="IPR002035">
    <property type="entry name" value="VWF_A"/>
</dbReference>
<sequence length="1073" mass="116154">MASSLKIPLSVVTTGLLFSVCGVGGISRPSSVTLDNNEFKNVLVAIHPEVPEDVNLLQRIQDTFTKASAYMYEATKKRAVFRDVTILIPNTWSDDASYKASTSEVFTNADVVFANPVGADEPVPTPQWVHVEPAVQPVESPNGFMQFPTFPREAATTKAYAGCGHSGVRVTLTTDVVMNSALARSLGPPERVLVHEWAHFRWGVFDEYALSGEPQFYYSPKSGTLEGVRCTEKIRGIIARTNPDTGRTEYCHQIDAATGLYPEGCEFKPYPAGPATNGVEASIMDHVLIPPIKSFCDDNSGDDATVHNYDAPSRHNRLCGHRSTWAVISESEDFQSGKNPPRDGVATQPVFHLVKAPRSRRMILALDTSASMQGDNKLTRMRQAVGTFVKEGVAPATEVGLTTFSDTARVRRAPTPLNTSDDRQSFANDLPGTAEDATSITSALIAATQMLGEPQTTQTPINVSSNETTPEPAGIRQDGGHVVVVTDGQETTGPDLKSALPLLHGAGVVVSFMVLGGPPHPDILHLAQATGGRVYCDNNHPDSTAITDAFFDVLGIFDTGNPTAPIQLLSRASGLDKDRSMEGEVTVDQDVGNRTTFLVTYTRSLPHVQVVSPSGRVYSHLYPEYSVDTGLQVVKILIPLRAETGRWHYKVTNPGTYQVTSLLVLSSPANASVLPARLSGSLVLRRNSWPTTMHIFAEVTKGQLPVTDLQVTAKVDTPDGHSVKVELMDNGAGADIVEGDGVYSRYFSRFTTPGVYTVTLSATGHKEQDTADAAGRLDESKRRQVRGVKEKTKEKENKIQTNFESDIALSESTKVSTNTQILYVQRTASAGYFVIDRNSNTSHGNYAPQSTGSDDNEAPVRISDLRVVKTSGQNRTVVLSWRASGDDADHETASHYEILMGPTASDLMRQTSQVHSLTQADVIHGNLVEPKPFGAREYLKIRMPKALGNNGSYVITVIAVDDAGNKGDHSNYVTVGLGNVPDVTDEKYWQGGKWEAATTKLSAPQDQRMVIAVLLGSVSVMLVLVILVSVFVSFFSKKKDDVGLPKPRSKSRHVHVSVVEMGNGRKGQDIALA</sequence>
<dbReference type="SUPFAM" id="SSF53300">
    <property type="entry name" value="vWA-like"/>
    <property type="match status" value="1"/>
</dbReference>
<dbReference type="NCBIfam" id="NF041940">
    <property type="entry name" value="choice_anch_X"/>
    <property type="match status" value="1"/>
</dbReference>
<keyword evidence="2" id="KW-1133">Transmembrane helix</keyword>
<accession>A0ABD0M868</accession>
<dbReference type="AlphaFoldDB" id="A0ABD0M868"/>
<keyword evidence="2" id="KW-0812">Transmembrane</keyword>
<name>A0ABD0M868_9CAEN</name>
<dbReference type="PROSITE" id="PS50234">
    <property type="entry name" value="VWFA"/>
    <property type="match status" value="1"/>
</dbReference>
<keyword evidence="3" id="KW-0732">Signal</keyword>
<feature type="compositionally biased region" description="Polar residues" evidence="1">
    <location>
        <begin position="455"/>
        <end position="469"/>
    </location>
</feature>
<feature type="signal peptide" evidence="3">
    <location>
        <begin position="1"/>
        <end position="25"/>
    </location>
</feature>
<dbReference type="Gene3D" id="3.40.50.410">
    <property type="entry name" value="von Willebrand factor, type A domain"/>
    <property type="match status" value="1"/>
</dbReference>
<reference evidence="5 6" key="1">
    <citation type="journal article" date="2023" name="Sci. Data">
        <title>Genome assembly of the Korean intertidal mud-creeper Batillaria attramentaria.</title>
        <authorList>
            <person name="Patra A.K."/>
            <person name="Ho P.T."/>
            <person name="Jun S."/>
            <person name="Lee S.J."/>
            <person name="Kim Y."/>
            <person name="Won Y.J."/>
        </authorList>
    </citation>
    <scope>NUCLEOTIDE SEQUENCE [LARGE SCALE GENOMIC DNA]</scope>
    <source>
        <strain evidence="5">Wonlab-2016</strain>
    </source>
</reference>
<dbReference type="EMBL" id="JACVVK020000004">
    <property type="protein sequence ID" value="KAK7507541.1"/>
    <property type="molecule type" value="Genomic_DNA"/>
</dbReference>
<dbReference type="Pfam" id="PF13519">
    <property type="entry name" value="VWA_2"/>
    <property type="match status" value="1"/>
</dbReference>
<dbReference type="InterPro" id="IPR013642">
    <property type="entry name" value="CLCA_N"/>
</dbReference>
<proteinExistence type="predicted"/>
<feature type="transmembrane region" description="Helical" evidence="2">
    <location>
        <begin position="1009"/>
        <end position="1035"/>
    </location>
</feature>
<feature type="chain" id="PRO_5044744129" description="VWFA domain-containing protein" evidence="3">
    <location>
        <begin position="26"/>
        <end position="1073"/>
    </location>
</feature>
<feature type="region of interest" description="Disordered" evidence="1">
    <location>
        <begin position="455"/>
        <end position="477"/>
    </location>
</feature>
<keyword evidence="6" id="KW-1185">Reference proteome</keyword>
<dbReference type="CDD" id="cd00198">
    <property type="entry name" value="vWFA"/>
    <property type="match status" value="1"/>
</dbReference>
<dbReference type="Proteomes" id="UP001519460">
    <property type="component" value="Unassembled WGS sequence"/>
</dbReference>
<comment type="caution">
    <text evidence="5">The sequence shown here is derived from an EMBL/GenBank/DDBJ whole genome shotgun (WGS) entry which is preliminary data.</text>
</comment>
<organism evidence="5 6">
    <name type="scientific">Batillaria attramentaria</name>
    <dbReference type="NCBI Taxonomy" id="370345"/>
    <lineage>
        <taxon>Eukaryota</taxon>
        <taxon>Metazoa</taxon>
        <taxon>Spiralia</taxon>
        <taxon>Lophotrochozoa</taxon>
        <taxon>Mollusca</taxon>
        <taxon>Gastropoda</taxon>
        <taxon>Caenogastropoda</taxon>
        <taxon>Sorbeoconcha</taxon>
        <taxon>Cerithioidea</taxon>
        <taxon>Batillariidae</taxon>
        <taxon>Batillaria</taxon>
    </lineage>
</organism>
<protein>
    <recommendedName>
        <fullName evidence="4">VWFA domain-containing protein</fullName>
    </recommendedName>
</protein>
<dbReference type="InterPro" id="IPR036465">
    <property type="entry name" value="vWFA_dom_sf"/>
</dbReference>
<evidence type="ECO:0000256" key="2">
    <source>
        <dbReference type="SAM" id="Phobius"/>
    </source>
</evidence>
<evidence type="ECO:0000256" key="1">
    <source>
        <dbReference type="SAM" id="MobiDB-lite"/>
    </source>
</evidence>
<evidence type="ECO:0000313" key="5">
    <source>
        <dbReference type="EMBL" id="KAK7507541.1"/>
    </source>
</evidence>
<dbReference type="Gene3D" id="2.60.40.10">
    <property type="entry name" value="Immunoglobulins"/>
    <property type="match status" value="1"/>
</dbReference>
<evidence type="ECO:0000313" key="6">
    <source>
        <dbReference type="Proteomes" id="UP001519460"/>
    </source>
</evidence>
<dbReference type="Pfam" id="PF08434">
    <property type="entry name" value="CLCA"/>
    <property type="match status" value="2"/>
</dbReference>
<dbReference type="InterPro" id="IPR013783">
    <property type="entry name" value="Ig-like_fold"/>
</dbReference>
<evidence type="ECO:0000256" key="3">
    <source>
        <dbReference type="SAM" id="SignalP"/>
    </source>
</evidence>
<dbReference type="SMART" id="SM00327">
    <property type="entry name" value="VWA"/>
    <property type="match status" value="1"/>
</dbReference>
<gene>
    <name evidence="5" type="ORF">BaRGS_00001476</name>
</gene>
<keyword evidence="2" id="KW-0472">Membrane</keyword>
<evidence type="ECO:0000259" key="4">
    <source>
        <dbReference type="PROSITE" id="PS50234"/>
    </source>
</evidence>